<keyword evidence="6" id="KW-1185">Reference proteome</keyword>
<organism evidence="4 5">
    <name type="scientific">Candidatus Dactylopiibacterium carminicum</name>
    <dbReference type="NCBI Taxonomy" id="857335"/>
    <lineage>
        <taxon>Bacteria</taxon>
        <taxon>Pseudomonadati</taxon>
        <taxon>Pseudomonadota</taxon>
        <taxon>Betaproteobacteria</taxon>
        <taxon>Rhodocyclales</taxon>
        <taxon>Rhodocyclaceae</taxon>
        <taxon>Candidatus Dactylopiibacterium</taxon>
    </lineage>
</organism>
<proteinExistence type="predicted"/>
<dbReference type="Proteomes" id="UP000623509">
    <property type="component" value="Unassembled WGS sequence"/>
</dbReference>
<dbReference type="GO" id="GO:0032153">
    <property type="term" value="C:cell division site"/>
    <property type="evidence" value="ECO:0007669"/>
    <property type="project" value="TreeGrafter"/>
</dbReference>
<dbReference type="OrthoDB" id="9181370at2"/>
<dbReference type="AlphaFoldDB" id="A0A272EYL1"/>
<dbReference type="InterPro" id="IPR007730">
    <property type="entry name" value="SPOR-like_dom"/>
</dbReference>
<comment type="caution">
    <text evidence="4">The sequence shown here is derived from an EMBL/GenBank/DDBJ whole genome shotgun (WGS) entry which is preliminary data.</text>
</comment>
<feature type="region of interest" description="Disordered" evidence="1">
    <location>
        <begin position="1"/>
        <end position="25"/>
    </location>
</feature>
<reference evidence="3 6" key="1">
    <citation type="submission" date="2016-08" db="EMBL/GenBank/DDBJ databases">
        <title>Candidatus Dactylopiibacterium carminicum genome sequence.</title>
        <authorList>
            <person name="Ramirez-Puebla S.T."/>
            <person name="Ormeno-Orrillo E."/>
            <person name="Vera-Ponce De Leon A."/>
            <person name="Luis L."/>
            <person name="Sanchez-Flores A."/>
            <person name="Monica R."/>
            <person name="Martinez-Romero E."/>
        </authorList>
    </citation>
    <scope>NUCLEOTIDE SEQUENCE [LARGE SCALE GENOMIC DNA]</scope>
    <source>
        <strain evidence="3">END1</strain>
    </source>
</reference>
<reference evidence="4 5" key="2">
    <citation type="submission" date="2017-07" db="EMBL/GenBank/DDBJ databases">
        <title>Candidatus Dactylopiibacterium carminicum, a nitrogen-fixing symbiont of the cochineal insect Dactylopius coccus and Dactylopius opuntiae (Hemiptera: Coccoidea: Dactylopiidae).</title>
        <authorList>
            <person name="Vera A."/>
        </authorList>
    </citation>
    <scope>NUCLEOTIDE SEQUENCE [LARGE SCALE GENOMIC DNA]</scope>
    <source>
        <strain evidence="4 5">NFDCM</strain>
    </source>
</reference>
<evidence type="ECO:0000256" key="1">
    <source>
        <dbReference type="SAM" id="MobiDB-lite"/>
    </source>
</evidence>
<dbReference type="GO" id="GO:0042834">
    <property type="term" value="F:peptidoglycan binding"/>
    <property type="evidence" value="ECO:0007669"/>
    <property type="project" value="InterPro"/>
</dbReference>
<feature type="compositionally biased region" description="Basic and acidic residues" evidence="1">
    <location>
        <begin position="8"/>
        <end position="19"/>
    </location>
</feature>
<dbReference type="Pfam" id="PF05036">
    <property type="entry name" value="SPOR"/>
    <property type="match status" value="1"/>
</dbReference>
<accession>A0A272EYL1</accession>
<evidence type="ECO:0000313" key="3">
    <source>
        <dbReference type="EMBL" id="KAF7600560.1"/>
    </source>
</evidence>
<evidence type="ECO:0000313" key="4">
    <source>
        <dbReference type="EMBL" id="PAS95203.1"/>
    </source>
</evidence>
<dbReference type="SUPFAM" id="SSF110997">
    <property type="entry name" value="Sporulation related repeat"/>
    <property type="match status" value="1"/>
</dbReference>
<dbReference type="Proteomes" id="UP000216107">
    <property type="component" value="Unassembled WGS sequence"/>
</dbReference>
<protein>
    <submittedName>
        <fullName evidence="3">SPOR domain-containing protein</fullName>
    </submittedName>
</protein>
<dbReference type="InterPro" id="IPR036680">
    <property type="entry name" value="SPOR-like_sf"/>
</dbReference>
<dbReference type="GO" id="GO:0030428">
    <property type="term" value="C:cell septum"/>
    <property type="evidence" value="ECO:0007669"/>
    <property type="project" value="TreeGrafter"/>
</dbReference>
<dbReference type="EMBL" id="MDUX01000003">
    <property type="protein sequence ID" value="KAF7600560.1"/>
    <property type="molecule type" value="Genomic_DNA"/>
</dbReference>
<sequence length="99" mass="10734">MITSEMEAPAHRPAAEAGRRSASASVVPPNYLLQLGVFANQHNAEELYNRLRTAGIPAQLETRVQVGPFASREEAAKAQEKLNALGVGRGMLVQQNRKP</sequence>
<feature type="domain" description="SPOR" evidence="2">
    <location>
        <begin position="25"/>
        <end position="95"/>
    </location>
</feature>
<dbReference type="InterPro" id="IPR052521">
    <property type="entry name" value="Cell_div_SPOR-domain"/>
</dbReference>
<dbReference type="RefSeq" id="WP_095523129.1">
    <property type="nucleotide sequence ID" value="NZ_MDUX01000003.1"/>
</dbReference>
<dbReference type="EMBL" id="NMRN01000002">
    <property type="protein sequence ID" value="PAS95203.1"/>
    <property type="molecule type" value="Genomic_DNA"/>
</dbReference>
<dbReference type="PROSITE" id="PS51724">
    <property type="entry name" value="SPOR"/>
    <property type="match status" value="1"/>
</dbReference>
<dbReference type="PANTHER" id="PTHR38687">
    <property type="entry name" value="CELL DIVISION PROTEIN DEDD-RELATED"/>
    <property type="match status" value="1"/>
</dbReference>
<evidence type="ECO:0000313" key="6">
    <source>
        <dbReference type="Proteomes" id="UP000623509"/>
    </source>
</evidence>
<dbReference type="PANTHER" id="PTHR38687:SF1">
    <property type="entry name" value="CELL DIVISION PROTEIN DEDD"/>
    <property type="match status" value="1"/>
</dbReference>
<dbReference type="GO" id="GO:0032506">
    <property type="term" value="P:cytokinetic process"/>
    <property type="evidence" value="ECO:0007669"/>
    <property type="project" value="TreeGrafter"/>
</dbReference>
<evidence type="ECO:0000259" key="2">
    <source>
        <dbReference type="PROSITE" id="PS51724"/>
    </source>
</evidence>
<gene>
    <name evidence="3" type="ORF">BGI27_01345</name>
    <name evidence="4" type="ORF">CGU29_01825</name>
</gene>
<name>A0A272EYL1_9RHOO</name>
<evidence type="ECO:0000313" key="5">
    <source>
        <dbReference type="Proteomes" id="UP000216107"/>
    </source>
</evidence>
<dbReference type="Gene3D" id="3.30.70.1070">
    <property type="entry name" value="Sporulation related repeat"/>
    <property type="match status" value="1"/>
</dbReference>